<evidence type="ECO:0000313" key="1">
    <source>
        <dbReference type="EMBL" id="AAM72867.1"/>
    </source>
</evidence>
<dbReference type="Proteomes" id="UP000001007">
    <property type="component" value="Chromosome"/>
</dbReference>
<dbReference type="EMBL" id="AE006470">
    <property type="protein sequence ID" value="AAM72867.1"/>
    <property type="molecule type" value="Genomic_DNA"/>
</dbReference>
<dbReference type="EnsemblBacteria" id="AAM72867">
    <property type="protein sequence ID" value="AAM72867"/>
    <property type="gene ID" value="CT1642"/>
</dbReference>
<keyword evidence="2" id="KW-1185">Reference proteome</keyword>
<protein>
    <submittedName>
        <fullName evidence="1">Uncharacterized protein</fullName>
    </submittedName>
</protein>
<dbReference type="HOGENOM" id="CLU_3381225_0_0_10"/>
<organism evidence="1 2">
    <name type="scientific">Chlorobaculum tepidum (strain ATCC 49652 / DSM 12025 / NBRC 103806 / TLS)</name>
    <name type="common">Chlorobium tepidum</name>
    <dbReference type="NCBI Taxonomy" id="194439"/>
    <lineage>
        <taxon>Bacteria</taxon>
        <taxon>Pseudomonadati</taxon>
        <taxon>Chlorobiota</taxon>
        <taxon>Chlorobiia</taxon>
        <taxon>Chlorobiales</taxon>
        <taxon>Chlorobiaceae</taxon>
        <taxon>Chlorobaculum</taxon>
    </lineage>
</organism>
<gene>
    <name evidence="1" type="ordered locus">CT1642</name>
</gene>
<sequence>MMMLTSCAPSALGKLFFEAGDSCLDRFGSYDRG</sequence>
<reference evidence="1 2" key="1">
    <citation type="journal article" date="2002" name="Proc. Natl. Acad. Sci. U.S.A.">
        <title>The complete genome sequence of Chlorobium tepidum TLS, a photosynthetic, anaerobic, green-sulfur bacterium.</title>
        <authorList>
            <person name="Eisen J.A."/>
            <person name="Nelson K.E."/>
            <person name="Paulsen I.T."/>
            <person name="Heidelberg J.F."/>
            <person name="Wu M."/>
            <person name="Dodson R.J."/>
            <person name="Deboy R."/>
            <person name="Gwinn M.L."/>
            <person name="Nelson W.C."/>
            <person name="Haft D.H."/>
            <person name="Hickey E.K."/>
            <person name="Peterson J.D."/>
            <person name="Durkin A.S."/>
            <person name="Kolonay J.L."/>
            <person name="Yang F."/>
            <person name="Holt I."/>
            <person name="Umayam L.A."/>
            <person name="Mason T."/>
            <person name="Brenner M."/>
            <person name="Shea T.P."/>
            <person name="Parksey D."/>
            <person name="Nierman W.C."/>
            <person name="Feldblyum T.V."/>
            <person name="Hansen C.L."/>
            <person name="Craven M.B."/>
            <person name="Radune D."/>
            <person name="Vamathevan J."/>
            <person name="Khouri H."/>
            <person name="White O."/>
            <person name="Gruber T.M."/>
            <person name="Ketchum K.A."/>
            <person name="Venter J.C."/>
            <person name="Tettelin H."/>
            <person name="Bryant D.A."/>
            <person name="Fraser C.M."/>
        </authorList>
    </citation>
    <scope>NUCLEOTIDE SEQUENCE [LARGE SCALE GENOMIC DNA]</scope>
    <source>
        <strain evidence="2">ATCC 49652 / DSM 12025 / NBRC 103806 / TLS</strain>
    </source>
</reference>
<accession>Q8KBZ0</accession>
<dbReference type="AlphaFoldDB" id="Q8KBZ0"/>
<dbReference type="KEGG" id="cte:CT1642"/>
<evidence type="ECO:0000313" key="2">
    <source>
        <dbReference type="Proteomes" id="UP000001007"/>
    </source>
</evidence>
<name>Q8KBZ0_CHLTE</name>
<proteinExistence type="predicted"/>